<protein>
    <submittedName>
        <fullName evidence="2">YiiD C-terminal domain-containing protein</fullName>
    </submittedName>
</protein>
<proteinExistence type="predicted"/>
<dbReference type="SUPFAM" id="SSF54637">
    <property type="entry name" value="Thioesterase/thiol ester dehydrase-isomerase"/>
    <property type="match status" value="1"/>
</dbReference>
<dbReference type="Proteomes" id="UP001596018">
    <property type="component" value="Unassembled WGS sequence"/>
</dbReference>
<evidence type="ECO:0000313" key="2">
    <source>
        <dbReference type="EMBL" id="MFC5438839.1"/>
    </source>
</evidence>
<dbReference type="InterPro" id="IPR012660">
    <property type="entry name" value="YiiD_C"/>
</dbReference>
<dbReference type="NCBIfam" id="TIGR02447">
    <property type="entry name" value="yiiD_Cterm"/>
    <property type="match status" value="1"/>
</dbReference>
<dbReference type="EMBL" id="JBHSMM010000001">
    <property type="protein sequence ID" value="MFC5438839.1"/>
    <property type="molecule type" value="Genomic_DNA"/>
</dbReference>
<dbReference type="RefSeq" id="WP_377338089.1">
    <property type="nucleotide sequence ID" value="NZ_JALBWS010000015.1"/>
</dbReference>
<dbReference type="Pfam" id="PF09500">
    <property type="entry name" value="YiiD_C"/>
    <property type="match status" value="1"/>
</dbReference>
<gene>
    <name evidence="2" type="ORF">ACFPK0_02285</name>
</gene>
<keyword evidence="3" id="KW-1185">Reference proteome</keyword>
<sequence>MTLPDTPLLARQLIQFMRSTIPLAKAMDLQLGGCDADSLTLFAPLQPNINDKGCAFGGSLVSVMTLSGWALVELALRQRGDDCDVFVGESTVRYLSPVWADFTSVARLPVDVSWTSFFRSLDSRGKARIEVSCVIPGDNGKPAATLIARFVAKRRDASAAVADGTH</sequence>
<dbReference type="InterPro" id="IPR029069">
    <property type="entry name" value="HotDog_dom_sf"/>
</dbReference>
<evidence type="ECO:0000313" key="3">
    <source>
        <dbReference type="Proteomes" id="UP001596018"/>
    </source>
</evidence>
<feature type="domain" description="Thioesterase putative" evidence="1">
    <location>
        <begin position="11"/>
        <end position="153"/>
    </location>
</feature>
<comment type="caution">
    <text evidence="2">The sequence shown here is derived from an EMBL/GenBank/DDBJ whole genome shotgun (WGS) entry which is preliminary data.</text>
</comment>
<evidence type="ECO:0000259" key="1">
    <source>
        <dbReference type="Pfam" id="PF09500"/>
    </source>
</evidence>
<dbReference type="Gene3D" id="3.10.129.10">
    <property type="entry name" value="Hotdog Thioesterase"/>
    <property type="match status" value="1"/>
</dbReference>
<organism evidence="2 3">
    <name type="scientific">Rhodanobacter ginsenosidimutans</name>
    <dbReference type="NCBI Taxonomy" id="490571"/>
    <lineage>
        <taxon>Bacteria</taxon>
        <taxon>Pseudomonadati</taxon>
        <taxon>Pseudomonadota</taxon>
        <taxon>Gammaproteobacteria</taxon>
        <taxon>Lysobacterales</taxon>
        <taxon>Rhodanobacteraceae</taxon>
        <taxon>Rhodanobacter</taxon>
    </lineage>
</organism>
<accession>A0ABW0JRV1</accession>
<reference evidence="3" key="1">
    <citation type="journal article" date="2019" name="Int. J. Syst. Evol. Microbiol.">
        <title>The Global Catalogue of Microorganisms (GCM) 10K type strain sequencing project: providing services to taxonomists for standard genome sequencing and annotation.</title>
        <authorList>
            <consortium name="The Broad Institute Genomics Platform"/>
            <consortium name="The Broad Institute Genome Sequencing Center for Infectious Disease"/>
            <person name="Wu L."/>
            <person name="Ma J."/>
        </authorList>
    </citation>
    <scope>NUCLEOTIDE SEQUENCE [LARGE SCALE GENOMIC DNA]</scope>
    <source>
        <strain evidence="3">KACC 12822</strain>
    </source>
</reference>
<name>A0ABW0JRV1_9GAMM</name>